<dbReference type="Proteomes" id="UP000095256">
    <property type="component" value="Unassembled WGS sequence"/>
</dbReference>
<dbReference type="AlphaFoldDB" id="A0A1E5KWI8"/>
<evidence type="ECO:0000313" key="6">
    <source>
        <dbReference type="EMBL" id="OEH82240.1"/>
    </source>
</evidence>
<dbReference type="SUPFAM" id="SSF88697">
    <property type="entry name" value="PUA domain-like"/>
    <property type="match status" value="1"/>
</dbReference>
<dbReference type="PANTHER" id="PTHR43042">
    <property type="entry name" value="SAM-DEPENDENT METHYLTRANSFERASE"/>
    <property type="match status" value="1"/>
</dbReference>
<accession>A0A1E5KWI8</accession>
<reference evidence="6 7" key="1">
    <citation type="submission" date="2016-09" db="EMBL/GenBank/DDBJ databases">
        <authorList>
            <person name="Capua I."/>
            <person name="De Benedictis P."/>
            <person name="Joannis T."/>
            <person name="Lombin L.H."/>
            <person name="Cattoli G."/>
        </authorList>
    </citation>
    <scope>NUCLEOTIDE SEQUENCE [LARGE SCALE GENOMIC DNA]</scope>
    <source>
        <strain evidence="6 7">LMG 25899</strain>
    </source>
</reference>
<dbReference type="SUPFAM" id="SSF53335">
    <property type="entry name" value="S-adenosyl-L-methionine-dependent methyltransferases"/>
    <property type="match status" value="1"/>
</dbReference>
<feature type="domain" description="S-adenosylmethionine-dependent methyltransferase" evidence="4">
    <location>
        <begin position="168"/>
        <end position="340"/>
    </location>
</feature>
<dbReference type="CDD" id="cd11572">
    <property type="entry name" value="RlmI_M_like"/>
    <property type="match status" value="1"/>
</dbReference>
<dbReference type="InterPro" id="IPR041532">
    <property type="entry name" value="RlmI-like_PUA"/>
</dbReference>
<gene>
    <name evidence="6" type="ORF">BCR26_13850</name>
</gene>
<dbReference type="OrthoDB" id="9805492at2"/>
<dbReference type="EMBL" id="MIEK01000025">
    <property type="protein sequence ID" value="OEH82240.1"/>
    <property type="molecule type" value="Genomic_DNA"/>
</dbReference>
<evidence type="ECO:0000259" key="5">
    <source>
        <dbReference type="Pfam" id="PF17785"/>
    </source>
</evidence>
<dbReference type="InterPro" id="IPR015947">
    <property type="entry name" value="PUA-like_sf"/>
</dbReference>
<evidence type="ECO:0000259" key="4">
    <source>
        <dbReference type="Pfam" id="PF10672"/>
    </source>
</evidence>
<dbReference type="GO" id="GO:0008168">
    <property type="term" value="F:methyltransferase activity"/>
    <property type="evidence" value="ECO:0007669"/>
    <property type="project" value="UniProtKB-KW"/>
</dbReference>
<evidence type="ECO:0000256" key="3">
    <source>
        <dbReference type="ARBA" id="ARBA00022691"/>
    </source>
</evidence>
<dbReference type="Pfam" id="PF17785">
    <property type="entry name" value="PUA_3"/>
    <property type="match status" value="1"/>
</dbReference>
<evidence type="ECO:0000256" key="2">
    <source>
        <dbReference type="ARBA" id="ARBA00022679"/>
    </source>
</evidence>
<feature type="domain" description="RlmI-like PUA" evidence="5">
    <location>
        <begin position="3"/>
        <end position="65"/>
    </location>
</feature>
<comment type="caution">
    <text evidence="6">The sequence shown here is derived from an EMBL/GenBank/DDBJ whole genome shotgun (WGS) entry which is preliminary data.</text>
</comment>
<dbReference type="InterPro" id="IPR036974">
    <property type="entry name" value="PUA_sf"/>
</dbReference>
<keyword evidence="7" id="KW-1185">Reference proteome</keyword>
<dbReference type="Pfam" id="PF10672">
    <property type="entry name" value="Methyltrans_SAM"/>
    <property type="match status" value="1"/>
</dbReference>
<keyword evidence="1 6" id="KW-0489">Methyltransferase</keyword>
<organism evidence="6 7">
    <name type="scientific">Enterococcus rivorum</name>
    <dbReference type="NCBI Taxonomy" id="762845"/>
    <lineage>
        <taxon>Bacteria</taxon>
        <taxon>Bacillati</taxon>
        <taxon>Bacillota</taxon>
        <taxon>Bacilli</taxon>
        <taxon>Lactobacillales</taxon>
        <taxon>Enterococcaceae</taxon>
        <taxon>Enterococcus</taxon>
    </lineage>
</organism>
<evidence type="ECO:0000313" key="7">
    <source>
        <dbReference type="Proteomes" id="UP000095256"/>
    </source>
</evidence>
<keyword evidence="2 6" id="KW-0808">Transferase</keyword>
<dbReference type="InterPro" id="IPR019614">
    <property type="entry name" value="SAM-dep_methyl-trfase"/>
</dbReference>
<dbReference type="GO" id="GO:0003723">
    <property type="term" value="F:RNA binding"/>
    <property type="evidence" value="ECO:0007669"/>
    <property type="project" value="InterPro"/>
</dbReference>
<dbReference type="Gene3D" id="3.40.50.150">
    <property type="entry name" value="Vaccinia Virus protein VP39"/>
    <property type="match status" value="1"/>
</dbReference>
<dbReference type="PANTHER" id="PTHR43042:SF3">
    <property type="entry name" value="RIBOSOMAL RNA LARGE SUBUNIT METHYLTRANSFERASE YWBD-RELATED"/>
    <property type="match status" value="1"/>
</dbReference>
<dbReference type="Gene3D" id="2.30.130.10">
    <property type="entry name" value="PUA domain"/>
    <property type="match status" value="1"/>
</dbReference>
<sequence length="391" mass="44164">MKIQVTKKAEKKMKMGYPLIQKEDIQNGYSIDTKDWVEFIDSKGHFIATGYVGEQNKGVGWLLNWAGPINATFFEEMFSEAKVERIAYIEDETTTAYRLFNGEGDGVGGLTVDCYGDFAVFSWYNETLFTYKELIVTAFRKVFPEIIGGYEKIRFTSKELPESQHIFGGKAPEPLMVLENGVRFATYLNEGLMTGIFLDQKEVRGQFVEGFAAGKTLLNMFSYTGAFSVAAAMGGATSTTSVDLAKRSLAKTQEQFEANHLPLEEQKIIVMDVFDYFKYAVRKQLTFDVIVLDPPSFARNKKKVFSVAKNYGELVEDAVEILSNNGVLVASTNAANISLDKYTTMIIEALEKKNCIYTIRQTYQLPADFKVNRHFNEGNYLKVLFIEIKKV</sequence>
<dbReference type="STRING" id="762845.BCR26_13850"/>
<evidence type="ECO:0000256" key="1">
    <source>
        <dbReference type="ARBA" id="ARBA00022603"/>
    </source>
</evidence>
<dbReference type="GO" id="GO:0032259">
    <property type="term" value="P:methylation"/>
    <property type="evidence" value="ECO:0007669"/>
    <property type="project" value="UniProtKB-KW"/>
</dbReference>
<dbReference type="RefSeq" id="WP_069698801.1">
    <property type="nucleotide sequence ID" value="NZ_JAGGMA010000032.1"/>
</dbReference>
<name>A0A1E5KWI8_9ENTE</name>
<keyword evidence="3" id="KW-0949">S-adenosyl-L-methionine</keyword>
<dbReference type="CDD" id="cd02440">
    <property type="entry name" value="AdoMet_MTases"/>
    <property type="match status" value="1"/>
</dbReference>
<protein>
    <submittedName>
        <fullName evidence="6">SAM-dependent methyltransferase</fullName>
    </submittedName>
</protein>
<dbReference type="Gene3D" id="3.30.750.80">
    <property type="entry name" value="RNA methyltransferase domain (HRMD) like"/>
    <property type="match status" value="1"/>
</dbReference>
<proteinExistence type="predicted"/>
<dbReference type="InterPro" id="IPR029063">
    <property type="entry name" value="SAM-dependent_MTases_sf"/>
</dbReference>